<evidence type="ECO:0000259" key="1">
    <source>
        <dbReference type="Pfam" id="PF12248"/>
    </source>
</evidence>
<dbReference type="InterPro" id="IPR022041">
    <property type="entry name" value="Methyltransf_FA"/>
</dbReference>
<evidence type="ECO:0000313" key="2">
    <source>
        <dbReference type="EMBL" id="MBB6182137.1"/>
    </source>
</evidence>
<reference evidence="2 3" key="1">
    <citation type="submission" date="2020-08" db="EMBL/GenBank/DDBJ databases">
        <title>Genomic Encyclopedia of Type Strains, Phase IV (KMG-IV): sequencing the most valuable type-strain genomes for metagenomic binning, comparative biology and taxonomic classification.</title>
        <authorList>
            <person name="Goeker M."/>
        </authorList>
    </citation>
    <scope>NUCLEOTIDE SEQUENCE [LARGE SCALE GENOMIC DNA]</scope>
    <source>
        <strain evidence="2 3">DSM 102134</strain>
    </source>
</reference>
<organism evidence="2 3">
    <name type="scientific">Pseudorhizobium flavum</name>
    <dbReference type="NCBI Taxonomy" id="1335061"/>
    <lineage>
        <taxon>Bacteria</taxon>
        <taxon>Pseudomonadati</taxon>
        <taxon>Pseudomonadota</taxon>
        <taxon>Alphaproteobacteria</taxon>
        <taxon>Hyphomicrobiales</taxon>
        <taxon>Rhizobiaceae</taxon>
        <taxon>Rhizobium/Agrobacterium group</taxon>
        <taxon>Pseudorhizobium</taxon>
    </lineage>
</organism>
<keyword evidence="3" id="KW-1185">Reference proteome</keyword>
<protein>
    <recommendedName>
        <fullName evidence="1">Farnesoic acid O-methyl transferase domain-containing protein</fullName>
    </recommendedName>
</protein>
<sequence length="428" mass="48250">MTPVILVTFAGRQTRMEILTRYIRRALDLGIIDEWHVWDFTRSAGDHAWVTQEFGPVRYMGSKVPYQEAGTVSATSSFRTTARIRHDLHVAVTPHDRPQECYEIVAGGWNNTHSALRKISRDQMGHFDRSEDATLWSKPTPSLLSSGRPNDVTFSIDPAGVPTLRVNDVTLGVWPELDLTAGATVHIRGGWGADLELCDVEARTRRYIGNPNEQMPYYQAYDYYATRVEKFDEAVFLKCDDDIVYIELDKLDEFIQFRRTNPHYFIVSANVINNGVCAYLQQAAGSIPTVVGDFEHPPGGFGGTLWESAERAAKLHAYFLGQDGQTLPLSQSVVDWTERQSINFITWLGRDLRHMALPQCDDEYALSVGIPTFLGRPSAIYSNFTVSHLSFGPQERGWDPTALINAYERLMQSRLSPEAEEPLLRVAS</sequence>
<comment type="caution">
    <text evidence="2">The sequence shown here is derived from an EMBL/GenBank/DDBJ whole genome shotgun (WGS) entry which is preliminary data.</text>
</comment>
<evidence type="ECO:0000313" key="3">
    <source>
        <dbReference type="Proteomes" id="UP000535501"/>
    </source>
</evidence>
<name>A0A7W9Z1C4_9HYPH</name>
<dbReference type="AlphaFoldDB" id="A0A7W9Z1C4"/>
<dbReference type="Proteomes" id="UP000535501">
    <property type="component" value="Unassembled WGS sequence"/>
</dbReference>
<dbReference type="Pfam" id="PF12248">
    <property type="entry name" value="Methyltransf_FA"/>
    <property type="match status" value="1"/>
</dbReference>
<gene>
    <name evidence="2" type="ORF">HNQ75_004126</name>
</gene>
<accession>A0A7W9Z1C4</accession>
<dbReference type="RefSeq" id="WP_077549243.1">
    <property type="nucleotide sequence ID" value="NZ_JACHEJ010000020.1"/>
</dbReference>
<proteinExistence type="predicted"/>
<dbReference type="EMBL" id="JACHEJ010000020">
    <property type="protein sequence ID" value="MBB6182137.1"/>
    <property type="molecule type" value="Genomic_DNA"/>
</dbReference>
<feature type="domain" description="Farnesoic acid O-methyl transferase" evidence="1">
    <location>
        <begin position="74"/>
        <end position="161"/>
    </location>
</feature>